<keyword evidence="3" id="KW-1185">Reference proteome</keyword>
<proteinExistence type="predicted"/>
<feature type="transmembrane region" description="Helical" evidence="1">
    <location>
        <begin position="56"/>
        <end position="82"/>
    </location>
</feature>
<reference evidence="2 3" key="1">
    <citation type="submission" date="2023-07" db="EMBL/GenBank/DDBJ databases">
        <title>Sorghum-associated microbial communities from plants grown in Nebraska, USA.</title>
        <authorList>
            <person name="Schachtman D."/>
        </authorList>
    </citation>
    <scope>NUCLEOTIDE SEQUENCE [LARGE SCALE GENOMIC DNA]</scope>
    <source>
        <strain evidence="2 3">BE124</strain>
    </source>
</reference>
<dbReference type="Proteomes" id="UP001261871">
    <property type="component" value="Unassembled WGS sequence"/>
</dbReference>
<evidence type="ECO:0000256" key="1">
    <source>
        <dbReference type="SAM" id="Phobius"/>
    </source>
</evidence>
<evidence type="ECO:0000313" key="3">
    <source>
        <dbReference type="Proteomes" id="UP001261871"/>
    </source>
</evidence>
<name>A0ABU1S4N0_9FLAO</name>
<keyword evidence="1" id="KW-0812">Transmembrane</keyword>
<sequence length="88" mass="10559">MWILDKYSSTLTYRFYKFLKTITIKKKIKKVAKNVRERLHREPYYAHPRLSFIPNIVLNIITFIIALALIGAILYLLINFLIKAFYHL</sequence>
<evidence type="ECO:0000313" key="2">
    <source>
        <dbReference type="EMBL" id="MDR6845987.1"/>
    </source>
</evidence>
<protein>
    <submittedName>
        <fullName evidence="2">Uncharacterized protein</fullName>
    </submittedName>
</protein>
<organism evidence="2 3">
    <name type="scientific">Flavobacterium granuli</name>
    <dbReference type="NCBI Taxonomy" id="280093"/>
    <lineage>
        <taxon>Bacteria</taxon>
        <taxon>Pseudomonadati</taxon>
        <taxon>Bacteroidota</taxon>
        <taxon>Flavobacteriia</taxon>
        <taxon>Flavobacteriales</taxon>
        <taxon>Flavobacteriaceae</taxon>
        <taxon>Flavobacterium</taxon>
    </lineage>
</organism>
<comment type="caution">
    <text evidence="2">The sequence shown here is derived from an EMBL/GenBank/DDBJ whole genome shotgun (WGS) entry which is preliminary data.</text>
</comment>
<gene>
    <name evidence="2" type="ORF">J2W95_002698</name>
</gene>
<accession>A0ABU1S4N0</accession>
<dbReference type="EMBL" id="JAVDTX010000006">
    <property type="protein sequence ID" value="MDR6845987.1"/>
    <property type="molecule type" value="Genomic_DNA"/>
</dbReference>
<keyword evidence="1" id="KW-1133">Transmembrane helix</keyword>
<keyword evidence="1" id="KW-0472">Membrane</keyword>